<protein>
    <submittedName>
        <fullName evidence="2">Nicotinamidase-related amidase</fullName>
    </submittedName>
</protein>
<dbReference type="Pfam" id="PF00857">
    <property type="entry name" value="Isochorismatase"/>
    <property type="match status" value="1"/>
</dbReference>
<feature type="domain" description="Isochorismatase-like" evidence="1">
    <location>
        <begin position="14"/>
        <end position="165"/>
    </location>
</feature>
<evidence type="ECO:0000313" key="2">
    <source>
        <dbReference type="EMBL" id="SDC20279.1"/>
    </source>
</evidence>
<accession>A0A1D3P1L6</accession>
<dbReference type="SUPFAM" id="SSF52499">
    <property type="entry name" value="Isochorismatase-like hydrolases"/>
    <property type="match status" value="1"/>
</dbReference>
<dbReference type="PANTHER" id="PTHR43559:SF3">
    <property type="entry name" value="HYDROLASE YCAC-RELATED"/>
    <property type="match status" value="1"/>
</dbReference>
<dbReference type="GeneID" id="51134410"/>
<dbReference type="InterPro" id="IPR048239">
    <property type="entry name" value="YcaC"/>
</dbReference>
<dbReference type="PANTHER" id="PTHR43559">
    <property type="entry name" value="HYDROLASE YCAC-RELATED"/>
    <property type="match status" value="1"/>
</dbReference>
<proteinExistence type="predicted"/>
<dbReference type="InterPro" id="IPR053152">
    <property type="entry name" value="Hydrolase_YcaC-like"/>
</dbReference>
<dbReference type="CDD" id="cd01012">
    <property type="entry name" value="YcaC_related"/>
    <property type="match status" value="1"/>
</dbReference>
<dbReference type="Gene3D" id="3.40.50.850">
    <property type="entry name" value="Isochorismatase-like"/>
    <property type="match status" value="1"/>
</dbReference>
<gene>
    <name evidence="2" type="ORF">SAMN04487767_101466</name>
</gene>
<dbReference type="NCBIfam" id="NF041461">
    <property type="entry name" value="C_hydro_YcaC"/>
    <property type="match status" value="1"/>
</dbReference>
<evidence type="ECO:0000313" key="3">
    <source>
        <dbReference type="Proteomes" id="UP000183507"/>
    </source>
</evidence>
<dbReference type="InterPro" id="IPR000868">
    <property type="entry name" value="Isochorismatase-like_dom"/>
</dbReference>
<name>A0A1D3P1L6_9BACI</name>
<dbReference type="PATRIC" id="fig|1396.441.peg.1954"/>
<evidence type="ECO:0000259" key="1">
    <source>
        <dbReference type="Pfam" id="PF00857"/>
    </source>
</evidence>
<sequence>MSDFYSRLSKSDAAVLLVDHQTGLISSLVRDYGTDEFKNNVLALANTAKFFDLPVILTTSFEDGPNGPLMQELIELFPNAPKIARPGQINAWDNDEFVKAIEATGKKQLIIAGVVTDVCVAFPALSAVNAGYEVFVATDASGTFNKQVADAALMRMAHGGVQLMNWFSVAAELQRDWRNDVEGFGSLLAKHLPSYQNIIGSYMGAQKEFSK</sequence>
<dbReference type="EMBL" id="FMZR01000001">
    <property type="protein sequence ID" value="SDC20279.1"/>
    <property type="molecule type" value="Genomic_DNA"/>
</dbReference>
<dbReference type="InterPro" id="IPR036380">
    <property type="entry name" value="Isochorismatase-like_sf"/>
</dbReference>
<organism evidence="2 3">
    <name type="scientific">Bacillus wiedmannii</name>
    <dbReference type="NCBI Taxonomy" id="1890302"/>
    <lineage>
        <taxon>Bacteria</taxon>
        <taxon>Bacillati</taxon>
        <taxon>Bacillota</taxon>
        <taxon>Bacilli</taxon>
        <taxon>Bacillales</taxon>
        <taxon>Bacillaceae</taxon>
        <taxon>Bacillus</taxon>
        <taxon>Bacillus cereus group</taxon>
    </lineage>
</organism>
<dbReference type="AlphaFoldDB" id="A0A1D3P1L6"/>
<dbReference type="Proteomes" id="UP000183507">
    <property type="component" value="Unassembled WGS sequence"/>
</dbReference>
<dbReference type="RefSeq" id="WP_001279445.1">
    <property type="nucleotide sequence ID" value="NZ_CP032365.1"/>
</dbReference>
<reference evidence="3" key="1">
    <citation type="submission" date="2016-10" db="EMBL/GenBank/DDBJ databases">
        <authorList>
            <person name="Varghese N."/>
        </authorList>
    </citation>
    <scope>NUCLEOTIDE SEQUENCE [LARGE SCALE GENOMIC DNA]</scope>
    <source>
        <strain evidence="3">KPR-7A</strain>
    </source>
</reference>